<reference evidence="1" key="1">
    <citation type="submission" date="2020-05" db="EMBL/GenBank/DDBJ databases">
        <authorList>
            <person name="Chiriac C."/>
            <person name="Salcher M."/>
            <person name="Ghai R."/>
            <person name="Kavagutti S V."/>
        </authorList>
    </citation>
    <scope>NUCLEOTIDE SEQUENCE</scope>
</reference>
<protein>
    <submittedName>
        <fullName evidence="1">Unannotated protein</fullName>
    </submittedName>
</protein>
<dbReference type="InterPro" id="IPR021530">
    <property type="entry name" value="AllH-like"/>
</dbReference>
<evidence type="ECO:0000313" key="1">
    <source>
        <dbReference type="EMBL" id="CAB4881702.1"/>
    </source>
</evidence>
<organism evidence="1">
    <name type="scientific">freshwater metagenome</name>
    <dbReference type="NCBI Taxonomy" id="449393"/>
    <lineage>
        <taxon>unclassified sequences</taxon>
        <taxon>metagenomes</taxon>
        <taxon>ecological metagenomes</taxon>
    </lineage>
</organism>
<dbReference type="Pfam" id="PF11392">
    <property type="entry name" value="AllH"/>
    <property type="match status" value="1"/>
</dbReference>
<proteinExistence type="predicted"/>
<dbReference type="AlphaFoldDB" id="A0A6J7EEM3"/>
<dbReference type="EMBL" id="CAFBLS010000178">
    <property type="protein sequence ID" value="CAB4881702.1"/>
    <property type="molecule type" value="Genomic_DNA"/>
</dbReference>
<gene>
    <name evidence="1" type="ORF">UFOPK3402_01368</name>
</gene>
<accession>A0A6J7EEM3</accession>
<sequence>MSRREPPDIGRAVVEALSSDCSGEVIAVFSRASYVEVGDRVFAIVSTAEFSGPLHARVPEPPTLRVGTRASVTGGRLLLGDQAFELPSERWNPAPFSAAVSVPVMLDRVLVHEPALDLGSRPRADLGSALGSSLGEALRRGGLAAACEGLFGRGSGLTPAGDDVAAGLMIAESLTGLGDEGTRLGIAATAPTHLISRAFLASAARGQSLEPLHRLLAACAADDLAAARRARADLAAVGHTSGLDLAYGALVGLRWAAEATSEVRPARRITSRALAQTTA</sequence>
<name>A0A6J7EEM3_9ZZZZ</name>